<dbReference type="InterPro" id="IPR000157">
    <property type="entry name" value="TIR_dom"/>
</dbReference>
<evidence type="ECO:0000256" key="2">
    <source>
        <dbReference type="ARBA" id="ARBA00009634"/>
    </source>
</evidence>
<keyword evidence="4 12" id="KW-0812">Transmembrane</keyword>
<feature type="compositionally biased region" description="Polar residues" evidence="11">
    <location>
        <begin position="30"/>
        <end position="70"/>
    </location>
</feature>
<evidence type="ECO:0000256" key="1">
    <source>
        <dbReference type="ARBA" id="ARBA00004167"/>
    </source>
</evidence>
<reference evidence="16" key="1">
    <citation type="submission" date="2025-08" db="UniProtKB">
        <authorList>
            <consortium name="RefSeq"/>
        </authorList>
    </citation>
    <scope>IDENTIFICATION</scope>
</reference>
<evidence type="ECO:0000256" key="6">
    <source>
        <dbReference type="ARBA" id="ARBA00022737"/>
    </source>
</evidence>
<dbReference type="InterPro" id="IPR035897">
    <property type="entry name" value="Toll_tir_struct_dom_sf"/>
</dbReference>
<evidence type="ECO:0000256" key="10">
    <source>
        <dbReference type="ARBA" id="ARBA00023180"/>
    </source>
</evidence>
<protein>
    <submittedName>
        <fullName evidence="16">Toll-like receptor 6</fullName>
    </submittedName>
</protein>
<feature type="signal peptide" evidence="13">
    <location>
        <begin position="1"/>
        <end position="27"/>
    </location>
</feature>
<evidence type="ECO:0000256" key="8">
    <source>
        <dbReference type="ARBA" id="ARBA00023136"/>
    </source>
</evidence>
<evidence type="ECO:0000256" key="5">
    <source>
        <dbReference type="ARBA" id="ARBA00022729"/>
    </source>
</evidence>
<dbReference type="Pfam" id="PF13855">
    <property type="entry name" value="LRR_8"/>
    <property type="match status" value="3"/>
</dbReference>
<evidence type="ECO:0000256" key="11">
    <source>
        <dbReference type="SAM" id="MobiDB-lite"/>
    </source>
</evidence>
<dbReference type="PROSITE" id="PS50104">
    <property type="entry name" value="TIR"/>
    <property type="match status" value="1"/>
</dbReference>
<keyword evidence="3" id="KW-0433">Leucine-rich repeat</keyword>
<dbReference type="Gene3D" id="3.80.10.10">
    <property type="entry name" value="Ribonuclease Inhibitor"/>
    <property type="match status" value="2"/>
</dbReference>
<dbReference type="PROSITE" id="PS51257">
    <property type="entry name" value="PROKAR_LIPOPROTEIN"/>
    <property type="match status" value="1"/>
</dbReference>
<comment type="subcellular location">
    <subcellularLocation>
        <location evidence="1">Membrane</location>
        <topology evidence="1">Single-pass membrane protein</topology>
    </subcellularLocation>
</comment>
<dbReference type="Pfam" id="PF13306">
    <property type="entry name" value="LRR_5"/>
    <property type="match status" value="1"/>
</dbReference>
<gene>
    <name evidence="16" type="primary">LOC101860761</name>
</gene>
<evidence type="ECO:0000256" key="4">
    <source>
        <dbReference type="ARBA" id="ARBA00022692"/>
    </source>
</evidence>
<evidence type="ECO:0000313" key="16">
    <source>
        <dbReference type="RefSeq" id="XP_005105430.1"/>
    </source>
</evidence>
<organism evidence="15 16">
    <name type="scientific">Aplysia californica</name>
    <name type="common">California sea hare</name>
    <dbReference type="NCBI Taxonomy" id="6500"/>
    <lineage>
        <taxon>Eukaryota</taxon>
        <taxon>Metazoa</taxon>
        <taxon>Spiralia</taxon>
        <taxon>Lophotrochozoa</taxon>
        <taxon>Mollusca</taxon>
        <taxon>Gastropoda</taxon>
        <taxon>Heterobranchia</taxon>
        <taxon>Euthyneura</taxon>
        <taxon>Tectipleura</taxon>
        <taxon>Aplysiida</taxon>
        <taxon>Aplysioidea</taxon>
        <taxon>Aplysiidae</taxon>
        <taxon>Aplysia</taxon>
    </lineage>
</organism>
<keyword evidence="6" id="KW-0677">Repeat</keyword>
<evidence type="ECO:0000256" key="9">
    <source>
        <dbReference type="ARBA" id="ARBA00023170"/>
    </source>
</evidence>
<dbReference type="Proteomes" id="UP000694888">
    <property type="component" value="Unplaced"/>
</dbReference>
<dbReference type="SUPFAM" id="SSF52200">
    <property type="entry name" value="Toll/Interleukin receptor TIR domain"/>
    <property type="match status" value="1"/>
</dbReference>
<keyword evidence="15" id="KW-1185">Reference proteome</keyword>
<evidence type="ECO:0000256" key="12">
    <source>
        <dbReference type="SAM" id="Phobius"/>
    </source>
</evidence>
<keyword evidence="8 12" id="KW-0472">Membrane</keyword>
<keyword evidence="5 13" id="KW-0732">Signal</keyword>
<dbReference type="SUPFAM" id="SSF52058">
    <property type="entry name" value="L domain-like"/>
    <property type="match status" value="2"/>
</dbReference>
<evidence type="ECO:0000256" key="3">
    <source>
        <dbReference type="ARBA" id="ARBA00022614"/>
    </source>
</evidence>
<feature type="chain" id="PRO_5046336424" evidence="13">
    <location>
        <begin position="28"/>
        <end position="961"/>
    </location>
</feature>
<accession>A0ABM0JZV1</accession>
<evidence type="ECO:0000313" key="15">
    <source>
        <dbReference type="Proteomes" id="UP000694888"/>
    </source>
</evidence>
<feature type="region of interest" description="Disordered" evidence="11">
    <location>
        <begin position="30"/>
        <end position="78"/>
    </location>
</feature>
<keyword evidence="10" id="KW-0325">Glycoprotein</keyword>
<dbReference type="PANTHER" id="PTHR24365:SF541">
    <property type="entry name" value="PROTEIN TOLL-RELATED"/>
    <property type="match status" value="1"/>
</dbReference>
<keyword evidence="7 12" id="KW-1133">Transmembrane helix</keyword>
<dbReference type="RefSeq" id="XP_005105430.1">
    <property type="nucleotide sequence ID" value="XM_005105373.3"/>
</dbReference>
<dbReference type="PANTHER" id="PTHR24365">
    <property type="entry name" value="TOLL-LIKE RECEPTOR"/>
    <property type="match status" value="1"/>
</dbReference>
<dbReference type="InterPro" id="IPR026906">
    <property type="entry name" value="LRR_5"/>
</dbReference>
<dbReference type="InterPro" id="IPR032675">
    <property type="entry name" value="LRR_dom_sf"/>
</dbReference>
<name>A0ABM0JZV1_APLCA</name>
<dbReference type="InterPro" id="IPR003591">
    <property type="entry name" value="Leu-rich_rpt_typical-subtyp"/>
</dbReference>
<comment type="similarity">
    <text evidence="2">Belongs to the Toll-like receptor family.</text>
</comment>
<feature type="domain" description="TIR" evidence="14">
    <location>
        <begin position="821"/>
        <end position="959"/>
    </location>
</feature>
<keyword evidence="9" id="KW-0675">Receptor</keyword>
<dbReference type="SMART" id="SM00369">
    <property type="entry name" value="LRR_TYP"/>
    <property type="match status" value="5"/>
</dbReference>
<evidence type="ECO:0000256" key="13">
    <source>
        <dbReference type="SAM" id="SignalP"/>
    </source>
</evidence>
<dbReference type="GeneID" id="101860761"/>
<dbReference type="Gene3D" id="3.40.50.10140">
    <property type="entry name" value="Toll/interleukin-1 receptor homology (TIR) domain"/>
    <property type="match status" value="1"/>
</dbReference>
<dbReference type="InterPro" id="IPR001611">
    <property type="entry name" value="Leu-rich_rpt"/>
</dbReference>
<evidence type="ECO:0000256" key="7">
    <source>
        <dbReference type="ARBA" id="ARBA00022989"/>
    </source>
</evidence>
<feature type="transmembrane region" description="Helical" evidence="12">
    <location>
        <begin position="774"/>
        <end position="795"/>
    </location>
</feature>
<sequence length="961" mass="109188">MALLKSLPNRNPIVLLFMVLALGCMKSSQQGSDLSPATTSHTKESTPTLNTSLGLSERSSTALSTYSGSGEETDWGEVDDPTLDLGSKQFADTSTKKYAQEVLTGSTPEPSSCSTQNSPCTVTVQADDVIVDCKGKRLVTLCSEWFPIDTTILWLDNNCLDSIEKNVFSKLSLLRALSVTNNVINYVEDDAFYGLEKLEVLNLEHNGLDDYYACFLWAMLDDDEEAGVLKHLPALREFRANYNYPSTDMCDFNQFIVEIRHLSKLQLLTLDIFGPELEEHTVSTRLFEKLTRLEMSLFSDTLSNQTFRAFWNSSLTQLIIVNAPQLKVIEEDTFVPLRFLETLVLSNSAVGFGNCAQALKPFVGRLLTELVFDNVNLHEKVFLNSYSGCPKSEVDRFPFIGDCSELWKYRYLPHICSERISFKSNNIASLTFAFSEGLTSLYTCTRVLDLSGNDQFHLDINLWTSLTELSVTYSKKMWSFRDNIKKQYLDGLRDLNNERSTSRCDPDGSEIVDCISPDEVLLVSSLRKLNNSASVLDYSTRVCNEVEYFNATGLEELDLSRNGFRNVRGSIKGLKNLKRFIFSHNDLAEFTDTYFDHFPNIQYIDLSFCNIQDSFLTSRGRRLFKNVLKLKQVVLSNNDLSVMAPDTFEANKELEIIDISRNRFSSLPIDVRYTPSLQVLNLAHNSLSFFTLEGMKKLDEHYRKQSNFTLLLDGNLLSCSCDNIQFLLWLRSTHIALDKAANFTCISKGAVVSFTQDIPHPKVLWRQCFGGTSLLISLSLLLSLLLSVLSVVVYFRNRTFVKAFVLRALMPEFRPKKREDYPVGVFIGYAERDYRFPCFPLREFIEGRLSLTTYIRDRDMLANQTMGDAIVRAINASWRLLLVVTHKFLDDDPWAHFTIKTAVYSVTPANPHRLVVLTTYDVKRRLPADLLSMVSESNIIVAPSFRMNYGLKEQLRTRLCA</sequence>
<proteinExistence type="inferred from homology"/>
<evidence type="ECO:0000259" key="14">
    <source>
        <dbReference type="PROSITE" id="PS50104"/>
    </source>
</evidence>